<protein>
    <recommendedName>
        <fullName evidence="1">Glycerol-3-phosphate dehydrogenase NAD-dependent C-terminal domain-containing protein</fullName>
    </recommendedName>
</protein>
<feature type="domain" description="Glycerol-3-phosphate dehydrogenase NAD-dependent C-terminal" evidence="1">
    <location>
        <begin position="1"/>
        <end position="40"/>
    </location>
</feature>
<evidence type="ECO:0000313" key="2">
    <source>
        <dbReference type="EMBL" id="GAG32564.1"/>
    </source>
</evidence>
<dbReference type="InterPro" id="IPR013328">
    <property type="entry name" value="6PGD_dom2"/>
</dbReference>
<name>X0WNM5_9ZZZZ</name>
<gene>
    <name evidence="2" type="ORF">S01H1_72120</name>
</gene>
<organism evidence="2">
    <name type="scientific">marine sediment metagenome</name>
    <dbReference type="NCBI Taxonomy" id="412755"/>
    <lineage>
        <taxon>unclassified sequences</taxon>
        <taxon>metagenomes</taxon>
        <taxon>ecological metagenomes</taxon>
    </lineage>
</organism>
<dbReference type="InterPro" id="IPR006109">
    <property type="entry name" value="G3P_DH_NAD-dep_C"/>
</dbReference>
<dbReference type="EMBL" id="BARS01048071">
    <property type="protein sequence ID" value="GAG32564.1"/>
    <property type="molecule type" value="Genomic_DNA"/>
</dbReference>
<dbReference type="Gene3D" id="1.10.1040.10">
    <property type="entry name" value="N-(1-d-carboxylethyl)-l-norvaline Dehydrogenase, domain 2"/>
    <property type="match status" value="1"/>
</dbReference>
<evidence type="ECO:0000259" key="1">
    <source>
        <dbReference type="Pfam" id="PF07479"/>
    </source>
</evidence>
<dbReference type="Pfam" id="PF07479">
    <property type="entry name" value="NAD_Gly3P_dh_C"/>
    <property type="match status" value="1"/>
</dbReference>
<sequence length="55" mass="5730">EGVPTTAAALKLARELGVAMPITERVYCVLFEGLAPAQAMAELIGGTKPPYGLRS</sequence>
<dbReference type="InterPro" id="IPR008927">
    <property type="entry name" value="6-PGluconate_DH-like_C_sf"/>
</dbReference>
<comment type="caution">
    <text evidence="2">The sequence shown here is derived from an EMBL/GenBank/DDBJ whole genome shotgun (WGS) entry which is preliminary data.</text>
</comment>
<dbReference type="SUPFAM" id="SSF48179">
    <property type="entry name" value="6-phosphogluconate dehydrogenase C-terminal domain-like"/>
    <property type="match status" value="1"/>
</dbReference>
<accession>X0WNM5</accession>
<proteinExistence type="predicted"/>
<dbReference type="GO" id="GO:0005975">
    <property type="term" value="P:carbohydrate metabolic process"/>
    <property type="evidence" value="ECO:0007669"/>
    <property type="project" value="InterPro"/>
</dbReference>
<feature type="non-terminal residue" evidence="2">
    <location>
        <position position="1"/>
    </location>
</feature>
<dbReference type="AlphaFoldDB" id="X0WNM5"/>
<reference evidence="2" key="1">
    <citation type="journal article" date="2014" name="Front. Microbiol.">
        <title>High frequency of phylogenetically diverse reductive dehalogenase-homologous genes in deep subseafloor sedimentary metagenomes.</title>
        <authorList>
            <person name="Kawai M."/>
            <person name="Futagami T."/>
            <person name="Toyoda A."/>
            <person name="Takaki Y."/>
            <person name="Nishi S."/>
            <person name="Hori S."/>
            <person name="Arai W."/>
            <person name="Tsubouchi T."/>
            <person name="Morono Y."/>
            <person name="Uchiyama I."/>
            <person name="Ito T."/>
            <person name="Fujiyama A."/>
            <person name="Inagaki F."/>
            <person name="Takami H."/>
        </authorList>
    </citation>
    <scope>NUCLEOTIDE SEQUENCE</scope>
    <source>
        <strain evidence="2">Expedition CK06-06</strain>
    </source>
</reference>
<dbReference type="GO" id="GO:0006072">
    <property type="term" value="P:glycerol-3-phosphate metabolic process"/>
    <property type="evidence" value="ECO:0007669"/>
    <property type="project" value="InterPro"/>
</dbReference>